<keyword evidence="2" id="KW-1185">Reference proteome</keyword>
<dbReference type="AlphaFoldDB" id="A0A2T0WRN6"/>
<name>A0A2T0WRN6_9RHOB</name>
<evidence type="ECO:0000313" key="2">
    <source>
        <dbReference type="Proteomes" id="UP000238392"/>
    </source>
</evidence>
<gene>
    <name evidence="1" type="ORF">CLV74_10637</name>
</gene>
<organism evidence="1 2">
    <name type="scientific">Donghicola tyrosinivorans</name>
    <dbReference type="NCBI Taxonomy" id="1652492"/>
    <lineage>
        <taxon>Bacteria</taxon>
        <taxon>Pseudomonadati</taxon>
        <taxon>Pseudomonadota</taxon>
        <taxon>Alphaproteobacteria</taxon>
        <taxon>Rhodobacterales</taxon>
        <taxon>Roseobacteraceae</taxon>
        <taxon>Donghicola</taxon>
    </lineage>
</organism>
<dbReference type="InterPro" id="IPR010344">
    <property type="entry name" value="YbjH"/>
</dbReference>
<dbReference type="EMBL" id="PVTQ01000006">
    <property type="protein sequence ID" value="PRY89335.1"/>
    <property type="molecule type" value="Genomic_DNA"/>
</dbReference>
<dbReference type="Pfam" id="PF06082">
    <property type="entry name" value="YjbH"/>
    <property type="match status" value="1"/>
</dbReference>
<reference evidence="1 2" key="1">
    <citation type="submission" date="2018-03" db="EMBL/GenBank/DDBJ databases">
        <title>Genomic Encyclopedia of Archaeal and Bacterial Type Strains, Phase II (KMG-II): from individual species to whole genera.</title>
        <authorList>
            <person name="Goeker M."/>
        </authorList>
    </citation>
    <scope>NUCLEOTIDE SEQUENCE [LARGE SCALE GENOMIC DNA]</scope>
    <source>
        <strain evidence="1 2">DSM 100212</strain>
    </source>
</reference>
<evidence type="ECO:0000313" key="1">
    <source>
        <dbReference type="EMBL" id="PRY89335.1"/>
    </source>
</evidence>
<comment type="caution">
    <text evidence="1">The sequence shown here is derived from an EMBL/GenBank/DDBJ whole genome shotgun (WGS) entry which is preliminary data.</text>
</comment>
<proteinExistence type="predicted"/>
<protein>
    <submittedName>
        <fullName evidence="1">Exopolysaccharide biosynthesis protein YbjH</fullName>
    </submittedName>
</protein>
<accession>A0A2T0WRN6</accession>
<sequence>MLKASAQSKATRGIACLLAGAAIVFGGGARAQDGSHSYSMFGTVGLIDMPTAESAPDAEFATTLTDFAHSSRGTLTFQMTPRLSGSFRYSRISRTPDAFRLGEEYALYDRSFDLRFRVLDETSTLPAVAIGLQDFVGTGVYSGEYVVATKSFGEKLKGTVGLGWGRFGSANGVTNPLGAINSAFETRPQRDYGKGGEVESSQWFRGDMGVFAGLSYQATDKLSFKVEYSSDDYSYERNRTAPLFDRVSPVNWGVSYEVFDGISLQAYSMYGSEIGVAISSALNPRKPEVFGGTETAPVPVLARDQAPSLDLGWEADPEIRRDIRTQTSDMMANEKMVLEAMKITGDTATIFIRTSRYNTNAQTIGRVARIATGTLPASVNTIVVVPIGNGQPLSKVVLRRQDLEDFESAPDGAWETYIRAQIKDAYGETEGAEYPDDAYPRFSWGLQPYSKASYFDPDNPIRIGVGAAATAIFNIRPGTFITGRYNQRLAGNLGASGRSDPSELPRVRTDVYKYHETDGGIDNLTLGHYFRPGPDLYGRFTLGYFETMYAGVSGELLWKPVDSRLALGVELNEVVQRDFDKGFGLRDYRTTTGHVSAYYAFNGGYLGQIDAGRYLAEDWGATFSLYREFDNGWLIGAYATLTDVPFETFGEGSFDKGIVLNVPLDYFTGKPVGGSVGGTIQPILRDGGARVVVPGRLYDTVREAQNPVLRNTWGRFWR</sequence>
<dbReference type="RefSeq" id="WP_245888517.1">
    <property type="nucleotide sequence ID" value="NZ_PVTQ01000006.1"/>
</dbReference>
<dbReference type="Proteomes" id="UP000238392">
    <property type="component" value="Unassembled WGS sequence"/>
</dbReference>